<proteinExistence type="predicted"/>
<dbReference type="Pfam" id="PF02518">
    <property type="entry name" value="HATPase_c"/>
    <property type="match status" value="1"/>
</dbReference>
<dbReference type="PROSITE" id="PS50109">
    <property type="entry name" value="HIS_KIN"/>
    <property type="match status" value="1"/>
</dbReference>
<dbReference type="SMART" id="SM00304">
    <property type="entry name" value="HAMP"/>
    <property type="match status" value="1"/>
</dbReference>
<dbReference type="InterPro" id="IPR050428">
    <property type="entry name" value="TCS_sensor_his_kinase"/>
</dbReference>
<dbReference type="Pfam" id="PF00672">
    <property type="entry name" value="HAMP"/>
    <property type="match status" value="1"/>
</dbReference>
<dbReference type="InterPro" id="IPR004358">
    <property type="entry name" value="Sig_transdc_His_kin-like_C"/>
</dbReference>
<evidence type="ECO:0000256" key="5">
    <source>
        <dbReference type="ARBA" id="ARBA00022679"/>
    </source>
</evidence>
<dbReference type="EC" id="2.7.13.3" evidence="3"/>
<dbReference type="InterPro" id="IPR003594">
    <property type="entry name" value="HATPase_dom"/>
</dbReference>
<dbReference type="SMART" id="SM00387">
    <property type="entry name" value="HATPase_c"/>
    <property type="match status" value="1"/>
</dbReference>
<feature type="transmembrane region" description="Helical" evidence="11">
    <location>
        <begin position="183"/>
        <end position="207"/>
    </location>
</feature>
<evidence type="ECO:0000256" key="2">
    <source>
        <dbReference type="ARBA" id="ARBA00004236"/>
    </source>
</evidence>
<evidence type="ECO:0000259" key="12">
    <source>
        <dbReference type="PROSITE" id="PS50109"/>
    </source>
</evidence>
<evidence type="ECO:0000256" key="9">
    <source>
        <dbReference type="ARBA" id="ARBA00023012"/>
    </source>
</evidence>
<feature type="domain" description="Histidine kinase" evidence="12">
    <location>
        <begin position="269"/>
        <end position="478"/>
    </location>
</feature>
<dbReference type="InterPro" id="IPR003660">
    <property type="entry name" value="HAMP_dom"/>
</dbReference>
<keyword evidence="9" id="KW-0902">Two-component regulatory system</keyword>
<keyword evidence="10 11" id="KW-0472">Membrane</keyword>
<keyword evidence="7" id="KW-0418">Kinase</keyword>
<evidence type="ECO:0000256" key="7">
    <source>
        <dbReference type="ARBA" id="ARBA00022777"/>
    </source>
</evidence>
<dbReference type="SUPFAM" id="SSF47384">
    <property type="entry name" value="Homodimeric domain of signal transducing histidine kinase"/>
    <property type="match status" value="1"/>
</dbReference>
<dbReference type="InterPro" id="IPR003661">
    <property type="entry name" value="HisK_dim/P_dom"/>
</dbReference>
<dbReference type="PANTHER" id="PTHR45436:SF5">
    <property type="entry name" value="SENSOR HISTIDINE KINASE TRCS"/>
    <property type="match status" value="1"/>
</dbReference>
<feature type="domain" description="HAMP" evidence="13">
    <location>
        <begin position="208"/>
        <end position="261"/>
    </location>
</feature>
<organism evidence="14 15">
    <name type="scientific">Nocardia vinacea</name>
    <dbReference type="NCBI Taxonomy" id="96468"/>
    <lineage>
        <taxon>Bacteria</taxon>
        <taxon>Bacillati</taxon>
        <taxon>Actinomycetota</taxon>
        <taxon>Actinomycetes</taxon>
        <taxon>Mycobacteriales</taxon>
        <taxon>Nocardiaceae</taxon>
        <taxon>Nocardia</taxon>
    </lineage>
</organism>
<dbReference type="SMART" id="SM00388">
    <property type="entry name" value="HisKA"/>
    <property type="match status" value="1"/>
</dbReference>
<keyword evidence="15" id="KW-1185">Reference proteome</keyword>
<evidence type="ECO:0000256" key="6">
    <source>
        <dbReference type="ARBA" id="ARBA00022692"/>
    </source>
</evidence>
<dbReference type="Proteomes" id="UP001432062">
    <property type="component" value="Chromosome"/>
</dbReference>
<evidence type="ECO:0000313" key="14">
    <source>
        <dbReference type="EMBL" id="WUV45410.1"/>
    </source>
</evidence>
<dbReference type="PRINTS" id="PR00344">
    <property type="entry name" value="BCTRLSENSOR"/>
</dbReference>
<evidence type="ECO:0000256" key="11">
    <source>
        <dbReference type="SAM" id="Phobius"/>
    </source>
</evidence>
<feature type="transmembrane region" description="Helical" evidence="11">
    <location>
        <begin position="41"/>
        <end position="64"/>
    </location>
</feature>
<dbReference type="CDD" id="cd00082">
    <property type="entry name" value="HisKA"/>
    <property type="match status" value="1"/>
</dbReference>
<keyword evidence="6 11" id="KW-0812">Transmembrane</keyword>
<dbReference type="PANTHER" id="PTHR45436">
    <property type="entry name" value="SENSOR HISTIDINE KINASE YKOH"/>
    <property type="match status" value="1"/>
</dbReference>
<gene>
    <name evidence="14" type="ORF">OG563_40955</name>
</gene>
<evidence type="ECO:0000259" key="13">
    <source>
        <dbReference type="PROSITE" id="PS50885"/>
    </source>
</evidence>
<comment type="subcellular location">
    <subcellularLocation>
        <location evidence="2">Cell membrane</location>
    </subcellularLocation>
</comment>
<comment type="catalytic activity">
    <reaction evidence="1">
        <text>ATP + protein L-histidine = ADP + protein N-phospho-L-histidine.</text>
        <dbReference type="EC" id="2.7.13.3"/>
    </reaction>
</comment>
<dbReference type="GO" id="GO:0005524">
    <property type="term" value="F:ATP binding"/>
    <property type="evidence" value="ECO:0007669"/>
    <property type="project" value="UniProtKB-KW"/>
</dbReference>
<keyword evidence="8 11" id="KW-1133">Transmembrane helix</keyword>
<dbReference type="SUPFAM" id="SSF55874">
    <property type="entry name" value="ATPase domain of HSP90 chaperone/DNA topoisomerase II/histidine kinase"/>
    <property type="match status" value="1"/>
</dbReference>
<protein>
    <recommendedName>
        <fullName evidence="3">histidine kinase</fullName>
        <ecNumber evidence="3">2.7.13.3</ecNumber>
    </recommendedName>
</protein>
<dbReference type="EMBL" id="CP109441">
    <property type="protein sequence ID" value="WUV45410.1"/>
    <property type="molecule type" value="Genomic_DNA"/>
</dbReference>
<evidence type="ECO:0000256" key="1">
    <source>
        <dbReference type="ARBA" id="ARBA00000085"/>
    </source>
</evidence>
<name>A0ABZ1YU00_9NOCA</name>
<dbReference type="InterPro" id="IPR036890">
    <property type="entry name" value="HATPase_C_sf"/>
</dbReference>
<dbReference type="CDD" id="cd00075">
    <property type="entry name" value="HATPase"/>
    <property type="match status" value="1"/>
</dbReference>
<evidence type="ECO:0000256" key="3">
    <source>
        <dbReference type="ARBA" id="ARBA00012438"/>
    </source>
</evidence>
<dbReference type="InterPro" id="IPR036097">
    <property type="entry name" value="HisK_dim/P_sf"/>
</dbReference>
<evidence type="ECO:0000313" key="15">
    <source>
        <dbReference type="Proteomes" id="UP001432062"/>
    </source>
</evidence>
<dbReference type="RefSeq" id="WP_329408746.1">
    <property type="nucleotide sequence ID" value="NZ_CP109441.1"/>
</dbReference>
<dbReference type="Gene3D" id="6.10.340.10">
    <property type="match status" value="1"/>
</dbReference>
<keyword evidence="5" id="KW-0808">Transferase</keyword>
<evidence type="ECO:0000256" key="8">
    <source>
        <dbReference type="ARBA" id="ARBA00022989"/>
    </source>
</evidence>
<evidence type="ECO:0000256" key="4">
    <source>
        <dbReference type="ARBA" id="ARBA00022553"/>
    </source>
</evidence>
<keyword evidence="14" id="KW-0547">Nucleotide-binding</keyword>
<dbReference type="Gene3D" id="1.10.287.130">
    <property type="match status" value="1"/>
</dbReference>
<evidence type="ECO:0000256" key="10">
    <source>
        <dbReference type="ARBA" id="ARBA00023136"/>
    </source>
</evidence>
<dbReference type="CDD" id="cd06225">
    <property type="entry name" value="HAMP"/>
    <property type="match status" value="1"/>
</dbReference>
<accession>A0ABZ1YU00</accession>
<keyword evidence="4" id="KW-0597">Phosphoprotein</keyword>
<keyword evidence="14" id="KW-0067">ATP-binding</keyword>
<dbReference type="InterPro" id="IPR005467">
    <property type="entry name" value="His_kinase_dom"/>
</dbReference>
<reference evidence="14" key="1">
    <citation type="submission" date="2022-10" db="EMBL/GenBank/DDBJ databases">
        <title>The complete genomes of actinobacterial strains from the NBC collection.</title>
        <authorList>
            <person name="Joergensen T.S."/>
            <person name="Alvarez Arevalo M."/>
            <person name="Sterndorff E.B."/>
            <person name="Faurdal D."/>
            <person name="Vuksanovic O."/>
            <person name="Mourched A.-S."/>
            <person name="Charusanti P."/>
            <person name="Shaw S."/>
            <person name="Blin K."/>
            <person name="Weber T."/>
        </authorList>
    </citation>
    <scope>NUCLEOTIDE SEQUENCE</scope>
    <source>
        <strain evidence="14">NBC_01482</strain>
    </source>
</reference>
<dbReference type="Gene3D" id="3.30.565.10">
    <property type="entry name" value="Histidine kinase-like ATPase, C-terminal domain"/>
    <property type="match status" value="1"/>
</dbReference>
<dbReference type="PROSITE" id="PS50885">
    <property type="entry name" value="HAMP"/>
    <property type="match status" value="1"/>
</dbReference>
<dbReference type="Pfam" id="PF00512">
    <property type="entry name" value="HisKA"/>
    <property type="match status" value="1"/>
</dbReference>
<sequence length="479" mass="51761">MNPPPSGAKPRSIDRRFVDGATRMVRTLAHPTRWGLRFRSAIIVTVVITAALAVAALSLTYVLYRSLISASDDAATDRIRQVTAQLALDTPADLDRSALATDNRVAIVQIIDQTGQVVQSSTDSPARPITDDRPAPGIIAHHLPTTTHADEGRVSAATVDGRGGRYTIVVATNQEEVERTIKLVAALVALATPFIVALAALATYTLVGRSLRSVERIRTRVAAITSADLTDRVPVPPQNDEIAALAMTMNDMLARIEAGNNTQRRFISDASHELRSPLTTITAALELGRAEPAILDAAMLDDTVLPEAQRMRQLIDDLLLLARADENALTQRRTDIDLDDVLTAEVARTRTTTALTIDLTIEPARITGDPTQISRAIRNLLDNATRYAATTITVRLRHDDRHAHIEIADDGHGIAEPDRAHVFDRFYRPQHDRGRGTGGSGLGLAIVAEIITAHHGTVRIDQNAPTGAIAVIDLPLTDV</sequence>